<dbReference type="PANTHER" id="PTHR23542">
    <property type="match status" value="1"/>
</dbReference>
<feature type="domain" description="Major facilitator superfamily (MFS) profile" evidence="5">
    <location>
        <begin position="215"/>
        <end position="430"/>
    </location>
</feature>
<evidence type="ECO:0000313" key="7">
    <source>
        <dbReference type="Proteomes" id="UP000002157"/>
    </source>
</evidence>
<dbReference type="EMBL" id="CP000926">
    <property type="protein sequence ID" value="ABY99178.1"/>
    <property type="molecule type" value="Genomic_DNA"/>
</dbReference>
<dbReference type="SUPFAM" id="SSF103473">
    <property type="entry name" value="MFS general substrate transporter"/>
    <property type="match status" value="1"/>
</dbReference>
<dbReference type="KEGG" id="ppg:PputGB1_3286"/>
<feature type="transmembrane region" description="Helical" evidence="4">
    <location>
        <begin position="304"/>
        <end position="326"/>
    </location>
</feature>
<evidence type="ECO:0000256" key="4">
    <source>
        <dbReference type="SAM" id="Phobius"/>
    </source>
</evidence>
<organism evidence="6 7">
    <name type="scientific">Pseudomonas putida (strain GB-1)</name>
    <dbReference type="NCBI Taxonomy" id="76869"/>
    <lineage>
        <taxon>Bacteria</taxon>
        <taxon>Pseudomonadati</taxon>
        <taxon>Pseudomonadota</taxon>
        <taxon>Gammaproteobacteria</taxon>
        <taxon>Pseudomonadales</taxon>
        <taxon>Pseudomonadaceae</taxon>
        <taxon>Pseudomonas</taxon>
    </lineage>
</organism>
<dbReference type="Proteomes" id="UP000002157">
    <property type="component" value="Chromosome"/>
</dbReference>
<dbReference type="eggNOG" id="COG2814">
    <property type="taxonomic scope" value="Bacteria"/>
</dbReference>
<dbReference type="InterPro" id="IPR020846">
    <property type="entry name" value="MFS_dom"/>
</dbReference>
<evidence type="ECO:0000313" key="6">
    <source>
        <dbReference type="EMBL" id="ABY99178.1"/>
    </source>
</evidence>
<feature type="transmembrane region" description="Helical" evidence="4">
    <location>
        <begin position="218"/>
        <end position="240"/>
    </location>
</feature>
<dbReference type="InterPro" id="IPR011701">
    <property type="entry name" value="MFS"/>
</dbReference>
<dbReference type="RefSeq" id="WP_012272907.1">
    <property type="nucleotide sequence ID" value="NC_010322.1"/>
</dbReference>
<feature type="transmembrane region" description="Helical" evidence="4">
    <location>
        <begin position="338"/>
        <end position="356"/>
    </location>
</feature>
<feature type="transmembrane region" description="Helical" evidence="4">
    <location>
        <begin position="280"/>
        <end position="298"/>
    </location>
</feature>
<dbReference type="Gene3D" id="1.20.1250.20">
    <property type="entry name" value="MFS general substrate transporter like domains"/>
    <property type="match status" value="2"/>
</dbReference>
<dbReference type="InterPro" id="IPR036259">
    <property type="entry name" value="MFS_trans_sf"/>
</dbReference>
<feature type="transmembrane region" description="Helical" evidence="4">
    <location>
        <begin position="79"/>
        <end position="101"/>
    </location>
</feature>
<dbReference type="PANTHER" id="PTHR23542:SF1">
    <property type="entry name" value="MAJOR FACILITATOR SUPERFAMILY (MFS) PROFILE DOMAIN-CONTAINING PROTEIN"/>
    <property type="match status" value="1"/>
</dbReference>
<evidence type="ECO:0000259" key="5">
    <source>
        <dbReference type="PROSITE" id="PS50850"/>
    </source>
</evidence>
<dbReference type="GO" id="GO:0022857">
    <property type="term" value="F:transmembrane transporter activity"/>
    <property type="evidence" value="ECO:0007669"/>
    <property type="project" value="InterPro"/>
</dbReference>
<reference evidence="6 7" key="1">
    <citation type="submission" date="2008-01" db="EMBL/GenBank/DDBJ databases">
        <title>Complete sequence of Pseudomonas putida GB-1.</title>
        <authorList>
            <consortium name="US DOE Joint Genome Institute"/>
            <person name="Copeland A."/>
            <person name="Lucas S."/>
            <person name="Lapidus A."/>
            <person name="Barry K."/>
            <person name="Glavina del Rio T."/>
            <person name="Dalin E."/>
            <person name="Tice H."/>
            <person name="Pitluck S."/>
            <person name="Bruce D."/>
            <person name="Goodwin L."/>
            <person name="Chertkov O."/>
            <person name="Brettin T."/>
            <person name="Detter J.C."/>
            <person name="Han C."/>
            <person name="Kuske C.R."/>
            <person name="Schmutz J."/>
            <person name="Larimer F."/>
            <person name="Land M."/>
            <person name="Hauser L."/>
            <person name="Kyrpides N."/>
            <person name="Kim E."/>
            <person name="McCarthy J.K."/>
            <person name="Richardson P."/>
        </authorList>
    </citation>
    <scope>NUCLEOTIDE SEQUENCE [LARGE SCALE GENOMIC DNA]</scope>
    <source>
        <strain evidence="6 7">GB-1</strain>
    </source>
</reference>
<evidence type="ECO:0000256" key="2">
    <source>
        <dbReference type="ARBA" id="ARBA00022989"/>
    </source>
</evidence>
<dbReference type="PROSITE" id="PS50850">
    <property type="entry name" value="MFS"/>
    <property type="match status" value="1"/>
</dbReference>
<dbReference type="AlphaFoldDB" id="B0KIM3"/>
<dbReference type="HOGENOM" id="CLU_033532_0_1_6"/>
<keyword evidence="3 4" id="KW-0472">Membrane</keyword>
<evidence type="ECO:0000256" key="1">
    <source>
        <dbReference type="ARBA" id="ARBA00022692"/>
    </source>
</evidence>
<keyword evidence="2 4" id="KW-1133">Transmembrane helix</keyword>
<name>B0KIM3_PSEPG</name>
<dbReference type="Pfam" id="PF07690">
    <property type="entry name" value="MFS_1"/>
    <property type="match status" value="1"/>
</dbReference>
<feature type="transmembrane region" description="Helical" evidence="4">
    <location>
        <begin position="368"/>
        <end position="388"/>
    </location>
</feature>
<keyword evidence="1 4" id="KW-0812">Transmembrane</keyword>
<feature type="transmembrane region" description="Helical" evidence="4">
    <location>
        <begin position="246"/>
        <end position="268"/>
    </location>
</feature>
<accession>B0KIM3</accession>
<feature type="transmembrane region" description="Helical" evidence="4">
    <location>
        <begin position="174"/>
        <end position="197"/>
    </location>
</feature>
<proteinExistence type="predicted"/>
<sequence>MFTTYRALFQSRGTLGFTLAGLLARLPLPMTGIGIITMLAQLHGSYALAGAVAATFVLTYALLSPQVSRLVDRHGQRRVLPAATALSVAGLLLLLACVTWQAPAWCLFPAAALAGCMPSLSAMVRARWTALYRDTPQLQSAFSLETVFDEVTFIAGPPLSVGLSVALLPQAGPLAAALLLAIGVFALVVQTGSEPPLQADDSTGHQRVAVIAQADVRLLVLLMVAMGVIVGSVDIVSVAFAEQAGMPAAASVVLSCYAIGSCAAGLLFGAVNLAAPLHRLLLLGGLATAASTVPLLLAGNLFGLAAAVLLAGLFFAPTLIVAMALVERLVPASQLTEGMTWLLAGLNVGVALGAVASGQVVDGLGASAGFQVALAAGALVLLVALWGYRRFAQARRSGTSRSNQDSAKATLVIPPASMNTPCIAPENASR</sequence>
<feature type="transmembrane region" description="Helical" evidence="4">
    <location>
        <begin position="15"/>
        <end position="40"/>
    </location>
</feature>
<gene>
    <name evidence="6" type="ordered locus">PputGB1_3286</name>
</gene>
<protein>
    <submittedName>
        <fullName evidence="6">Major facilitator superfamily MFS_1</fullName>
    </submittedName>
</protein>
<feature type="transmembrane region" description="Helical" evidence="4">
    <location>
        <begin position="46"/>
        <end position="67"/>
    </location>
</feature>
<evidence type="ECO:0000256" key="3">
    <source>
        <dbReference type="ARBA" id="ARBA00023136"/>
    </source>
</evidence>